<keyword evidence="3" id="KW-1185">Reference proteome</keyword>
<proteinExistence type="predicted"/>
<reference evidence="2" key="1">
    <citation type="submission" date="2024-04" db="EMBL/GenBank/DDBJ databases">
        <authorList>
            <consortium name="Molecular Ecology Group"/>
        </authorList>
    </citation>
    <scope>NUCLEOTIDE SEQUENCE</scope>
</reference>
<protein>
    <submittedName>
        <fullName evidence="2">Uncharacterized protein</fullName>
    </submittedName>
</protein>
<evidence type="ECO:0000256" key="1">
    <source>
        <dbReference type="SAM" id="MobiDB-lite"/>
    </source>
</evidence>
<dbReference type="Proteomes" id="UP001497644">
    <property type="component" value="Chromosome 3"/>
</dbReference>
<feature type="region of interest" description="Disordered" evidence="1">
    <location>
        <begin position="37"/>
        <end position="83"/>
    </location>
</feature>
<evidence type="ECO:0000313" key="2">
    <source>
        <dbReference type="EMBL" id="CAL1682153.1"/>
    </source>
</evidence>
<sequence>MMRNFFNNPDAKIFITNNGDRKFCMLCRTKTLLAGPIGTEAASQIRSPPTEGRNSPEGRSSHRNDAETTTYFANSGGNRGSPA</sequence>
<evidence type="ECO:0000313" key="3">
    <source>
        <dbReference type="Proteomes" id="UP001497644"/>
    </source>
</evidence>
<dbReference type="EMBL" id="OZ034826">
    <property type="protein sequence ID" value="CAL1682153.1"/>
    <property type="molecule type" value="Genomic_DNA"/>
</dbReference>
<feature type="compositionally biased region" description="Basic and acidic residues" evidence="1">
    <location>
        <begin position="54"/>
        <end position="66"/>
    </location>
</feature>
<name>A0AAV2NR07_9HYME</name>
<dbReference type="AlphaFoldDB" id="A0AAV2NR07"/>
<organism evidence="2 3">
    <name type="scientific">Lasius platythorax</name>
    <dbReference type="NCBI Taxonomy" id="488582"/>
    <lineage>
        <taxon>Eukaryota</taxon>
        <taxon>Metazoa</taxon>
        <taxon>Ecdysozoa</taxon>
        <taxon>Arthropoda</taxon>
        <taxon>Hexapoda</taxon>
        <taxon>Insecta</taxon>
        <taxon>Pterygota</taxon>
        <taxon>Neoptera</taxon>
        <taxon>Endopterygota</taxon>
        <taxon>Hymenoptera</taxon>
        <taxon>Apocrita</taxon>
        <taxon>Aculeata</taxon>
        <taxon>Formicoidea</taxon>
        <taxon>Formicidae</taxon>
        <taxon>Formicinae</taxon>
        <taxon>Lasius</taxon>
        <taxon>Lasius</taxon>
    </lineage>
</organism>
<accession>A0AAV2NR07</accession>
<feature type="compositionally biased region" description="Polar residues" evidence="1">
    <location>
        <begin position="67"/>
        <end position="76"/>
    </location>
</feature>
<gene>
    <name evidence="2" type="ORF">LPLAT_LOCUS8020</name>
</gene>